<keyword evidence="10" id="KW-1185">Reference proteome</keyword>
<dbReference type="AlphaFoldDB" id="A0A2A6D395"/>
<dbReference type="EnsemblMetazoa" id="PPA20586.1">
    <property type="protein sequence ID" value="PPA20586.1"/>
    <property type="gene ID" value="WBGene00110140"/>
</dbReference>
<dbReference type="GO" id="GO:0043652">
    <property type="term" value="P:engulfment of apoptotic cell"/>
    <property type="evidence" value="ECO:0000318"/>
    <property type="project" value="GO_Central"/>
</dbReference>
<feature type="transmembrane region" description="Helical" evidence="7">
    <location>
        <begin position="348"/>
        <end position="367"/>
    </location>
</feature>
<feature type="transmembrane region" description="Helical" evidence="7">
    <location>
        <begin position="379"/>
        <end position="400"/>
    </location>
</feature>
<evidence type="ECO:0000256" key="7">
    <source>
        <dbReference type="RuleBase" id="RU910716"/>
    </source>
</evidence>
<evidence type="ECO:0000256" key="4">
    <source>
        <dbReference type="ARBA" id="ARBA00022692"/>
    </source>
</evidence>
<dbReference type="PANTHER" id="PTHR16024:SF6">
    <property type="entry name" value="XK-RELATED PROTEIN"/>
    <property type="match status" value="1"/>
</dbReference>
<accession>A0A2A6D395</accession>
<keyword evidence="5 7" id="KW-1133">Transmembrane helix</keyword>
<feature type="transmembrane region" description="Helical" evidence="7">
    <location>
        <begin position="217"/>
        <end position="237"/>
    </location>
</feature>
<comment type="similarity">
    <text evidence="2 7">Belongs to the XK family.</text>
</comment>
<gene>
    <name evidence="9" type="primary">WBGene00110140</name>
</gene>
<dbReference type="GO" id="GO:0005886">
    <property type="term" value="C:plasma membrane"/>
    <property type="evidence" value="ECO:0000318"/>
    <property type="project" value="GO_Central"/>
</dbReference>
<keyword evidence="4 7" id="KW-0812">Transmembrane</keyword>
<evidence type="ECO:0000313" key="9">
    <source>
        <dbReference type="EnsemblMetazoa" id="PPA20586.1"/>
    </source>
</evidence>
<evidence type="ECO:0000256" key="1">
    <source>
        <dbReference type="ARBA" id="ARBA00004651"/>
    </source>
</evidence>
<dbReference type="GO" id="GO:1902742">
    <property type="term" value="P:apoptotic process involved in development"/>
    <property type="evidence" value="ECO:0000318"/>
    <property type="project" value="GO_Central"/>
</dbReference>
<evidence type="ECO:0000256" key="3">
    <source>
        <dbReference type="ARBA" id="ARBA00022475"/>
    </source>
</evidence>
<evidence type="ECO:0000256" key="5">
    <source>
        <dbReference type="ARBA" id="ARBA00022989"/>
    </source>
</evidence>
<proteinExistence type="inferred from homology"/>
<keyword evidence="6 7" id="KW-0472">Membrane</keyword>
<dbReference type="GO" id="GO:0017128">
    <property type="term" value="F:phospholipid scramblase activity"/>
    <property type="evidence" value="ECO:0007669"/>
    <property type="project" value="EnsemblMetazoa"/>
</dbReference>
<protein>
    <recommendedName>
        <fullName evidence="7">XK-related protein</fullName>
    </recommendedName>
</protein>
<dbReference type="Proteomes" id="UP000005239">
    <property type="component" value="Unassembled WGS sequence"/>
</dbReference>
<evidence type="ECO:0000256" key="6">
    <source>
        <dbReference type="ARBA" id="ARBA00023136"/>
    </source>
</evidence>
<dbReference type="GO" id="GO:0009792">
    <property type="term" value="P:embryo development ending in birth or egg hatching"/>
    <property type="evidence" value="ECO:0007669"/>
    <property type="project" value="EnsemblMetazoa"/>
</dbReference>
<dbReference type="GO" id="GO:0070782">
    <property type="term" value="P:phosphatidylserine exposure on apoptotic cell surface"/>
    <property type="evidence" value="ECO:0000318"/>
    <property type="project" value="GO_Central"/>
</dbReference>
<reference evidence="10" key="1">
    <citation type="journal article" date="2008" name="Nat. Genet.">
        <title>The Pristionchus pacificus genome provides a unique perspective on nematode lifestyle and parasitism.</title>
        <authorList>
            <person name="Dieterich C."/>
            <person name="Clifton S.W."/>
            <person name="Schuster L.N."/>
            <person name="Chinwalla A."/>
            <person name="Delehaunty K."/>
            <person name="Dinkelacker I."/>
            <person name="Fulton L."/>
            <person name="Fulton R."/>
            <person name="Godfrey J."/>
            <person name="Minx P."/>
            <person name="Mitreva M."/>
            <person name="Roeseler W."/>
            <person name="Tian H."/>
            <person name="Witte H."/>
            <person name="Yang S.P."/>
            <person name="Wilson R.K."/>
            <person name="Sommer R.J."/>
        </authorList>
    </citation>
    <scope>NUCLEOTIDE SEQUENCE [LARGE SCALE GENOMIC DNA]</scope>
    <source>
        <strain evidence="10">PS312</strain>
    </source>
</reference>
<organism evidence="9 10">
    <name type="scientific">Pristionchus pacificus</name>
    <name type="common">Parasitic nematode worm</name>
    <dbReference type="NCBI Taxonomy" id="54126"/>
    <lineage>
        <taxon>Eukaryota</taxon>
        <taxon>Metazoa</taxon>
        <taxon>Ecdysozoa</taxon>
        <taxon>Nematoda</taxon>
        <taxon>Chromadorea</taxon>
        <taxon>Rhabditida</taxon>
        <taxon>Rhabditina</taxon>
        <taxon>Diplogasteromorpha</taxon>
        <taxon>Diplogasteroidea</taxon>
        <taxon>Neodiplogasteridae</taxon>
        <taxon>Pristionchus</taxon>
    </lineage>
</organism>
<feature type="region of interest" description="Disordered" evidence="8">
    <location>
        <begin position="412"/>
        <end position="436"/>
    </location>
</feature>
<feature type="compositionally biased region" description="Basic and acidic residues" evidence="8">
    <location>
        <begin position="412"/>
        <end position="435"/>
    </location>
</feature>
<reference evidence="9" key="2">
    <citation type="submission" date="2022-06" db="UniProtKB">
        <authorList>
            <consortium name="EnsemblMetazoa"/>
        </authorList>
    </citation>
    <scope>IDENTIFICATION</scope>
    <source>
        <strain evidence="9">PS312</strain>
    </source>
</reference>
<evidence type="ECO:0000313" key="10">
    <source>
        <dbReference type="Proteomes" id="UP000005239"/>
    </source>
</evidence>
<keyword evidence="3" id="KW-1003">Cell membrane</keyword>
<dbReference type="PANTHER" id="PTHR16024">
    <property type="entry name" value="XK-RELATED PROTEIN"/>
    <property type="match status" value="1"/>
</dbReference>
<evidence type="ECO:0000256" key="2">
    <source>
        <dbReference type="ARBA" id="ARBA00008789"/>
    </source>
</evidence>
<feature type="transmembrane region" description="Helical" evidence="7">
    <location>
        <begin position="79"/>
        <end position="103"/>
    </location>
</feature>
<dbReference type="InterPro" id="IPR018629">
    <property type="entry name" value="XK-rel"/>
</dbReference>
<feature type="transmembrane region" description="Helical" evidence="7">
    <location>
        <begin position="123"/>
        <end position="144"/>
    </location>
</feature>
<feature type="transmembrane region" description="Helical" evidence="7">
    <location>
        <begin position="49"/>
        <end position="73"/>
    </location>
</feature>
<sequence length="461" mass="52947">MLFAKHRPKLIYLSRDAEQRRQNDAEEEAATSDDTDSIPDVVQLRTFDLVFYVISVVTYIADIVSDVIVAYTHYTENRIWPAILIFLFAFVPSLILNIVALIWMADEDVERKKRKKCNKLRVIICLLLQGGPIIYYSRAFWAGWKTKRSEGKDKRKHYLKMIAYERDATLLRFFEAFMESCPQLLIQGFLLASMVWGHDPMREISPKGTFKLQIKYISVYILTASLFFSLLSVAFSISNQHRTLRFSRKDKLNMLALETIMQLLWRFGTILSRFVVLVILCLAKTYWIVPFFAIHYMISLFHIVALQSVSIGVDGYPTVELGLILINGCVHFFAPFNMAEGNTRWRYATAYVVEIIEAVVIFVIAFRESSFNFPLKFEFLYLSAISFAIGFTFMIIYYSIFHPTKRKYRGGKAETDESVRLNDEGHETRAADEPRPIVPDSSLISSSSDVIASVTAIASSS</sequence>
<name>A0A2A6D395_PRIPA</name>
<feature type="transmembrane region" description="Helical" evidence="7">
    <location>
        <begin position="315"/>
        <end position="336"/>
    </location>
</feature>
<dbReference type="InterPro" id="IPR050895">
    <property type="entry name" value="XK-related_scramblase"/>
</dbReference>
<dbReference type="Pfam" id="PF09815">
    <property type="entry name" value="XK-related"/>
    <property type="match status" value="1"/>
</dbReference>
<evidence type="ECO:0000256" key="8">
    <source>
        <dbReference type="SAM" id="MobiDB-lite"/>
    </source>
</evidence>
<comment type="subcellular location">
    <subcellularLocation>
        <location evidence="1">Cell membrane</location>
        <topology evidence="1">Multi-pass membrane protein</topology>
    </subcellularLocation>
    <subcellularLocation>
        <location evidence="7">Membrane</location>
        <topology evidence="7">Multi-pass membrane protein</topology>
    </subcellularLocation>
</comment>
<accession>A0A8R1UEY9</accession>
<dbReference type="OrthoDB" id="6136301at2759"/>